<dbReference type="EMBL" id="FWFZ01000020">
    <property type="protein sequence ID" value="SLN67889.1"/>
    <property type="molecule type" value="Genomic_DNA"/>
</dbReference>
<protein>
    <recommendedName>
        <fullName evidence="1">VOC domain-containing protein</fullName>
    </recommendedName>
</protein>
<evidence type="ECO:0000313" key="2">
    <source>
        <dbReference type="EMBL" id="SLN67889.1"/>
    </source>
</evidence>
<reference evidence="2 3" key="1">
    <citation type="submission" date="2017-03" db="EMBL/GenBank/DDBJ databases">
        <authorList>
            <person name="Afonso C.L."/>
            <person name="Miller P.J."/>
            <person name="Scott M.A."/>
            <person name="Spackman E."/>
            <person name="Goraichik I."/>
            <person name="Dimitrov K.M."/>
            <person name="Suarez D.L."/>
            <person name="Swayne D.E."/>
        </authorList>
    </citation>
    <scope>NUCLEOTIDE SEQUENCE [LARGE SCALE GENOMIC DNA]</scope>
    <source>
        <strain evidence="2 3">CECT 7023</strain>
    </source>
</reference>
<evidence type="ECO:0000313" key="3">
    <source>
        <dbReference type="Proteomes" id="UP000193900"/>
    </source>
</evidence>
<organism evidence="2 3">
    <name type="scientific">Roseisalinus antarcticus</name>
    <dbReference type="NCBI Taxonomy" id="254357"/>
    <lineage>
        <taxon>Bacteria</taxon>
        <taxon>Pseudomonadati</taxon>
        <taxon>Pseudomonadota</taxon>
        <taxon>Alphaproteobacteria</taxon>
        <taxon>Rhodobacterales</taxon>
        <taxon>Roseobacteraceae</taxon>
        <taxon>Roseisalinus</taxon>
    </lineage>
</organism>
<keyword evidence="3" id="KW-1185">Reference proteome</keyword>
<dbReference type="PROSITE" id="PS51819">
    <property type="entry name" value="VOC"/>
    <property type="match status" value="1"/>
</dbReference>
<dbReference type="OrthoDB" id="2691474at2"/>
<sequence length="118" mass="12607">MALLGIRFAHVAPPEQAEGIATAFRGLGLSPTDFPEAAGMPGAIFTTDDQKSWVEVWHEGEGMPAGTMLQLVVEDADATAEEARRNGLSPQGPMEAHGERIYFLALPGGLHMSFQSKD</sequence>
<feature type="domain" description="VOC" evidence="1">
    <location>
        <begin position="2"/>
        <end position="117"/>
    </location>
</feature>
<name>A0A1Y5TTG3_9RHOB</name>
<dbReference type="RefSeq" id="WP_085880070.1">
    <property type="nucleotide sequence ID" value="NZ_FWFZ01000020.1"/>
</dbReference>
<dbReference type="Proteomes" id="UP000193900">
    <property type="component" value="Unassembled WGS sequence"/>
</dbReference>
<dbReference type="SUPFAM" id="SSF54593">
    <property type="entry name" value="Glyoxalase/Bleomycin resistance protein/Dihydroxybiphenyl dioxygenase"/>
    <property type="match status" value="1"/>
</dbReference>
<evidence type="ECO:0000259" key="1">
    <source>
        <dbReference type="PROSITE" id="PS51819"/>
    </source>
</evidence>
<dbReference type="InterPro" id="IPR029068">
    <property type="entry name" value="Glyas_Bleomycin-R_OHBP_Dase"/>
</dbReference>
<gene>
    <name evidence="2" type="ORF">ROA7023_03271</name>
</gene>
<accession>A0A1Y5TTG3</accession>
<dbReference type="InterPro" id="IPR037523">
    <property type="entry name" value="VOC_core"/>
</dbReference>
<dbReference type="AlphaFoldDB" id="A0A1Y5TTG3"/>
<proteinExistence type="predicted"/>
<dbReference type="Gene3D" id="3.10.180.10">
    <property type="entry name" value="2,3-Dihydroxybiphenyl 1,2-Dioxygenase, domain 1"/>
    <property type="match status" value="1"/>
</dbReference>